<dbReference type="AlphaFoldDB" id="A0A1X9YR29"/>
<dbReference type="InterPro" id="IPR024311">
    <property type="entry name" value="Lipocalin-like"/>
</dbReference>
<feature type="signal peptide" evidence="1">
    <location>
        <begin position="1"/>
        <end position="23"/>
    </location>
</feature>
<evidence type="ECO:0000259" key="2">
    <source>
        <dbReference type="Pfam" id="PF13648"/>
    </source>
</evidence>
<dbReference type="PROSITE" id="PS51257">
    <property type="entry name" value="PROKAR_LIPOPROTEIN"/>
    <property type="match status" value="1"/>
</dbReference>
<dbReference type="OrthoDB" id="853034at2"/>
<evidence type="ECO:0000313" key="4">
    <source>
        <dbReference type="Proteomes" id="UP000266292"/>
    </source>
</evidence>
<keyword evidence="1" id="KW-0732">Signal</keyword>
<dbReference type="Pfam" id="PF13648">
    <property type="entry name" value="Lipocalin_4"/>
    <property type="match status" value="1"/>
</dbReference>
<dbReference type="Proteomes" id="UP000266292">
    <property type="component" value="Chromosome"/>
</dbReference>
<sequence>MKKHTLLYFLFLTLCCAAFTSCGDDDDDDVSPNVSLLTNGEWTGSAIYYMGQNVTDDILAEDGFDFSKYTSNFERDGTYIDHYDDAPVVDGTWEYANNERVILFDEGTRGEHQVVISLLNENELHYVQDGLEYRFERN</sequence>
<dbReference type="KEGG" id="pact:CA264_07650"/>
<proteinExistence type="predicted"/>
<name>A0A1X9YR29_9BACT</name>
<feature type="domain" description="Lipocalin-like" evidence="2">
    <location>
        <begin position="39"/>
        <end position="125"/>
    </location>
</feature>
<dbReference type="RefSeq" id="WP_025606043.1">
    <property type="nucleotide sequence ID" value="NZ_CP021235.1"/>
</dbReference>
<evidence type="ECO:0000256" key="1">
    <source>
        <dbReference type="SAM" id="SignalP"/>
    </source>
</evidence>
<dbReference type="EMBL" id="CP021235">
    <property type="protein sequence ID" value="ARS35322.1"/>
    <property type="molecule type" value="Genomic_DNA"/>
</dbReference>
<accession>A0A1X9YR29</accession>
<organism evidence="3 4">
    <name type="scientific">Pontibacter actiniarum</name>
    <dbReference type="NCBI Taxonomy" id="323450"/>
    <lineage>
        <taxon>Bacteria</taxon>
        <taxon>Pseudomonadati</taxon>
        <taxon>Bacteroidota</taxon>
        <taxon>Cytophagia</taxon>
        <taxon>Cytophagales</taxon>
        <taxon>Hymenobacteraceae</taxon>
        <taxon>Pontibacter</taxon>
    </lineage>
</organism>
<feature type="chain" id="PRO_5011006282" description="Lipocalin-like domain-containing protein" evidence="1">
    <location>
        <begin position="24"/>
        <end position="138"/>
    </location>
</feature>
<gene>
    <name evidence="3" type="ORF">CA264_07650</name>
</gene>
<evidence type="ECO:0000313" key="3">
    <source>
        <dbReference type="EMBL" id="ARS35322.1"/>
    </source>
</evidence>
<reference evidence="4" key="1">
    <citation type="submission" date="2017-05" db="EMBL/GenBank/DDBJ databases">
        <authorList>
            <person name="Ray J."/>
            <person name="Price M."/>
            <person name="Deutschbauer A."/>
        </authorList>
    </citation>
    <scope>NUCLEOTIDE SEQUENCE [LARGE SCALE GENOMIC DNA]</scope>
    <source>
        <strain evidence="4">DSM 19842</strain>
    </source>
</reference>
<keyword evidence="4" id="KW-1185">Reference proteome</keyword>
<protein>
    <recommendedName>
        <fullName evidence="2">Lipocalin-like domain-containing protein</fullName>
    </recommendedName>
</protein>